<dbReference type="STRING" id="419479.SAMN04488563_5456"/>
<proteinExistence type="predicted"/>
<gene>
    <name evidence="2" type="ORF">SAMN04488563_5456</name>
</gene>
<reference evidence="3" key="1">
    <citation type="submission" date="2016-10" db="EMBL/GenBank/DDBJ databases">
        <authorList>
            <person name="Varghese N."/>
            <person name="Submissions S."/>
        </authorList>
    </citation>
    <scope>NUCLEOTIDE SEQUENCE [LARGE SCALE GENOMIC DNA]</scope>
    <source>
        <strain evidence="3">DSM 45079</strain>
    </source>
</reference>
<dbReference type="EMBL" id="LT629791">
    <property type="protein sequence ID" value="SDU77202.1"/>
    <property type="molecule type" value="Genomic_DNA"/>
</dbReference>
<feature type="compositionally biased region" description="Pro residues" evidence="1">
    <location>
        <begin position="127"/>
        <end position="144"/>
    </location>
</feature>
<evidence type="ECO:0000313" key="3">
    <source>
        <dbReference type="Proteomes" id="UP000182977"/>
    </source>
</evidence>
<evidence type="ECO:0000256" key="1">
    <source>
        <dbReference type="SAM" id="MobiDB-lite"/>
    </source>
</evidence>
<dbReference type="AlphaFoldDB" id="A0A1H2L8Q0"/>
<feature type="region of interest" description="Disordered" evidence="1">
    <location>
        <begin position="104"/>
        <end position="156"/>
    </location>
</feature>
<dbReference type="Proteomes" id="UP000182977">
    <property type="component" value="Chromosome I"/>
</dbReference>
<keyword evidence="3" id="KW-1185">Reference proteome</keyword>
<accession>A0A1H2L8Q0</accession>
<protein>
    <submittedName>
        <fullName evidence="2">Uncharacterized protein</fullName>
    </submittedName>
</protein>
<name>A0A1H2L8Q0_9ACTN</name>
<organism evidence="2 3">
    <name type="scientific">Jiangella alkaliphila</name>
    <dbReference type="NCBI Taxonomy" id="419479"/>
    <lineage>
        <taxon>Bacteria</taxon>
        <taxon>Bacillati</taxon>
        <taxon>Actinomycetota</taxon>
        <taxon>Actinomycetes</taxon>
        <taxon>Jiangellales</taxon>
        <taxon>Jiangellaceae</taxon>
        <taxon>Jiangella</taxon>
    </lineage>
</organism>
<evidence type="ECO:0000313" key="2">
    <source>
        <dbReference type="EMBL" id="SDU77202.1"/>
    </source>
</evidence>
<sequence length="156" mass="16680">MATFEDPVRDALEAREALRGLAYATRHPPNRIEAYQTLESLHWAASALQTTLEQMAEAYRGYAGTDTLVGGDAAAGAKESNKIGSRLNKASRNMRRAAELLTEAWNLDGHTDHVTSPPPGRTAWQFPVPPPSPPPSSRPSPSRPGAPSADRGGLGL</sequence>